<dbReference type="InterPro" id="IPR054055">
    <property type="entry name" value="YpzH"/>
</dbReference>
<dbReference type="OrthoDB" id="2053805at2"/>
<dbReference type="AlphaFoldDB" id="A0A0D6ZAJ0"/>
<dbReference type="PATRIC" id="fig|285983.3.peg.3869"/>
<dbReference type="RefSeq" id="WP_044392211.1">
    <property type="nucleotide sequence ID" value="NZ_JXIQ01000038.1"/>
</dbReference>
<keyword evidence="2" id="KW-1185">Reference proteome</keyword>
<evidence type="ECO:0000313" key="1">
    <source>
        <dbReference type="EMBL" id="KIY22799.1"/>
    </source>
</evidence>
<organism evidence="1 2">
    <name type="scientific">Mesobacillus subterraneus</name>
    <dbReference type="NCBI Taxonomy" id="285983"/>
    <lineage>
        <taxon>Bacteria</taxon>
        <taxon>Bacillati</taxon>
        <taxon>Bacillota</taxon>
        <taxon>Bacilli</taxon>
        <taxon>Bacillales</taxon>
        <taxon>Bacillaceae</taxon>
        <taxon>Mesobacillus</taxon>
    </lineage>
</organism>
<name>A0A0D6ZAJ0_9BACI</name>
<dbReference type="Pfam" id="PF21835">
    <property type="entry name" value="YIEGIA_cap"/>
    <property type="match status" value="1"/>
</dbReference>
<accession>A0A0D6ZAJ0</accession>
<comment type="caution">
    <text evidence="1">The sequence shown here is derived from an EMBL/GenBank/DDBJ whole genome shotgun (WGS) entry which is preliminary data.</text>
</comment>
<sequence length="70" mass="7727">MGQEIGGIPRFDIIALVTLSKDRVIGGRQLTLLAENKEEQDAISQELATTLKGDIVKLTFGDQMVVRRTQ</sequence>
<reference evidence="1 2" key="1">
    <citation type="submission" date="2015-01" db="EMBL/GenBank/DDBJ databases">
        <title>Draft genome sequences of the supercritical CO2 tolerant bacteria Bacillus subterraneus MITOT1 and Bacillus cereus MIT0214.</title>
        <authorList>
            <person name="Peet K.C."/>
            <person name="Thompson J.R."/>
        </authorList>
    </citation>
    <scope>NUCLEOTIDE SEQUENCE [LARGE SCALE GENOMIC DNA]</scope>
    <source>
        <strain evidence="1 2">MITOT1</strain>
    </source>
</reference>
<gene>
    <name evidence="1" type="ORF">UB32_06530</name>
</gene>
<dbReference type="Proteomes" id="UP000032512">
    <property type="component" value="Unassembled WGS sequence"/>
</dbReference>
<protein>
    <submittedName>
        <fullName evidence="1">Uncharacterized protein</fullName>
    </submittedName>
</protein>
<evidence type="ECO:0000313" key="2">
    <source>
        <dbReference type="Proteomes" id="UP000032512"/>
    </source>
</evidence>
<dbReference type="EMBL" id="JXIQ01000038">
    <property type="protein sequence ID" value="KIY22799.1"/>
    <property type="molecule type" value="Genomic_DNA"/>
</dbReference>
<proteinExistence type="predicted"/>